<reference evidence="2" key="1">
    <citation type="journal article" date="2022" name="New Phytol.">
        <title>Evolutionary transition to the ectomycorrhizal habit in the genomes of a hyperdiverse lineage of mushroom-forming fungi.</title>
        <authorList>
            <person name="Looney B."/>
            <person name="Miyauchi S."/>
            <person name="Morin E."/>
            <person name="Drula E."/>
            <person name="Courty P.E."/>
            <person name="Kohler A."/>
            <person name="Kuo A."/>
            <person name="LaButti K."/>
            <person name="Pangilinan J."/>
            <person name="Lipzen A."/>
            <person name="Riley R."/>
            <person name="Andreopoulos W."/>
            <person name="He G."/>
            <person name="Johnson J."/>
            <person name="Nolan M."/>
            <person name="Tritt A."/>
            <person name="Barry K.W."/>
            <person name="Grigoriev I.V."/>
            <person name="Nagy L.G."/>
            <person name="Hibbett D."/>
            <person name="Henrissat B."/>
            <person name="Matheny P.B."/>
            <person name="Labbe J."/>
            <person name="Martin F.M."/>
        </authorList>
    </citation>
    <scope>NUCLEOTIDE SEQUENCE</scope>
    <source>
        <strain evidence="2">BPL690</strain>
    </source>
</reference>
<accession>A0AAD4LW65</accession>
<feature type="compositionally biased region" description="Low complexity" evidence="1">
    <location>
        <begin position="197"/>
        <end position="211"/>
    </location>
</feature>
<evidence type="ECO:0000256" key="1">
    <source>
        <dbReference type="SAM" id="MobiDB-lite"/>
    </source>
</evidence>
<proteinExistence type="predicted"/>
<organism evidence="2 3">
    <name type="scientific">Multifurca ochricompacta</name>
    <dbReference type="NCBI Taxonomy" id="376703"/>
    <lineage>
        <taxon>Eukaryota</taxon>
        <taxon>Fungi</taxon>
        <taxon>Dikarya</taxon>
        <taxon>Basidiomycota</taxon>
        <taxon>Agaricomycotina</taxon>
        <taxon>Agaricomycetes</taxon>
        <taxon>Russulales</taxon>
        <taxon>Russulaceae</taxon>
        <taxon>Multifurca</taxon>
    </lineage>
</organism>
<keyword evidence="3" id="KW-1185">Reference proteome</keyword>
<dbReference type="EMBL" id="WTXG01000334">
    <property type="protein sequence ID" value="KAI0289312.1"/>
    <property type="molecule type" value="Genomic_DNA"/>
</dbReference>
<evidence type="ECO:0000313" key="3">
    <source>
        <dbReference type="Proteomes" id="UP001203297"/>
    </source>
</evidence>
<dbReference type="AlphaFoldDB" id="A0AAD4LW65"/>
<sequence length="250" mass="28061">MSTPKTLTTNISANNETQIRRIATALDAANKTAITFPATAPTPPPTPALPNEDLIVTRSQNALANTFLPTPRPYKAHRYLAMAKNSFCPPHQESPTVPTTLYTEWINTALDDLRDPGVWAEVTRFRTATNDLDVAQQAVTATRKQIEITVQKVQTSTQALTRRNAYHRIYPTKQAHKIHAAPGTTRRLARRLDNTRRPSSCTTTGQYSTTTRRLRAPRPRTLPPPTFNDIWGQTSAYRRGNVTEFSLQHY</sequence>
<gene>
    <name evidence="2" type="ORF">B0F90DRAFT_1929786</name>
</gene>
<protein>
    <submittedName>
        <fullName evidence="2">Uncharacterized protein</fullName>
    </submittedName>
</protein>
<evidence type="ECO:0000313" key="2">
    <source>
        <dbReference type="EMBL" id="KAI0289312.1"/>
    </source>
</evidence>
<name>A0AAD4LW65_9AGAM</name>
<comment type="caution">
    <text evidence="2">The sequence shown here is derived from an EMBL/GenBank/DDBJ whole genome shotgun (WGS) entry which is preliminary data.</text>
</comment>
<feature type="region of interest" description="Disordered" evidence="1">
    <location>
        <begin position="195"/>
        <end position="226"/>
    </location>
</feature>
<dbReference type="Proteomes" id="UP001203297">
    <property type="component" value="Unassembled WGS sequence"/>
</dbReference>